<evidence type="ECO:0000259" key="3">
    <source>
        <dbReference type="Pfam" id="PF00501"/>
    </source>
</evidence>
<proteinExistence type="predicted"/>
<name>A0A9D5KBS6_UNCW3</name>
<dbReference type="InterPro" id="IPR020845">
    <property type="entry name" value="AMP-binding_CS"/>
</dbReference>
<evidence type="ECO:0000313" key="4">
    <source>
        <dbReference type="EMBL" id="MBD3364851.1"/>
    </source>
</evidence>
<dbReference type="PANTHER" id="PTHR43272:SF33">
    <property type="entry name" value="AMP-BINDING DOMAIN-CONTAINING PROTEIN-RELATED"/>
    <property type="match status" value="1"/>
</dbReference>
<dbReference type="GO" id="GO:0004467">
    <property type="term" value="F:long-chain fatty acid-CoA ligase activity"/>
    <property type="evidence" value="ECO:0007669"/>
    <property type="project" value="TreeGrafter"/>
</dbReference>
<sequence length="379" mass="41761">MEVPTVRGPLKIETIPRMFRSAAEKYPDNPALLMERDGVRQEYTYRELLQRIESLARSLRKQGFSPEDKVGLIGENCPDWETSYLAIQWAGCIAVPLDKMLKVAEIRHILRSSDSVGVISTESYTEIVAEAISEINRKFKKIAIGNTPRGWLSYEALITEGTDMKPIKPPKDIEKLAAILYTSGTTGQAKGVMLTHKNIGSNISGGYQSLDFDPDDVFISILPLHHSFEATAGFLTPLCCGSRIVFSPSLKSRDILDTMSKNGATIMLGVPLLFEKIVQGVQRQVKDSSAFKRFIFNAGMNIGKIAKGISKAMFKSVRQAMGMDKVRYLISGAAALAPWASSFMERLGLPVLQGYGLTETSPIVSVNRLKNPDNESVGH</sequence>
<protein>
    <submittedName>
        <fullName evidence="4">AMP-binding protein</fullName>
    </submittedName>
</protein>
<dbReference type="GO" id="GO:0016020">
    <property type="term" value="C:membrane"/>
    <property type="evidence" value="ECO:0007669"/>
    <property type="project" value="TreeGrafter"/>
</dbReference>
<dbReference type="Proteomes" id="UP000630660">
    <property type="component" value="Unassembled WGS sequence"/>
</dbReference>
<dbReference type="Gene3D" id="3.40.50.12780">
    <property type="entry name" value="N-terminal domain of ligase-like"/>
    <property type="match status" value="1"/>
</dbReference>
<dbReference type="AlphaFoldDB" id="A0A9D5KBS6"/>
<dbReference type="InterPro" id="IPR042099">
    <property type="entry name" value="ANL_N_sf"/>
</dbReference>
<dbReference type="PROSITE" id="PS00455">
    <property type="entry name" value="AMP_BINDING"/>
    <property type="match status" value="1"/>
</dbReference>
<keyword evidence="1" id="KW-0547">Nucleotide-binding</keyword>
<dbReference type="SUPFAM" id="SSF56801">
    <property type="entry name" value="Acetyl-CoA synthetase-like"/>
    <property type="match status" value="1"/>
</dbReference>
<reference evidence="4" key="1">
    <citation type="submission" date="2019-11" db="EMBL/GenBank/DDBJ databases">
        <title>Microbial mats filling the niche in hypersaline microbial mats.</title>
        <authorList>
            <person name="Wong H.L."/>
            <person name="Macleod F.I."/>
            <person name="White R.A. III"/>
            <person name="Burns B.P."/>
        </authorList>
    </citation>
    <scope>NUCLEOTIDE SEQUENCE</scope>
    <source>
        <strain evidence="4">Bin_327</strain>
    </source>
</reference>
<evidence type="ECO:0000256" key="2">
    <source>
        <dbReference type="ARBA" id="ARBA00022840"/>
    </source>
</evidence>
<comment type="caution">
    <text evidence="4">The sequence shown here is derived from an EMBL/GenBank/DDBJ whole genome shotgun (WGS) entry which is preliminary data.</text>
</comment>
<evidence type="ECO:0000313" key="5">
    <source>
        <dbReference type="Proteomes" id="UP000630660"/>
    </source>
</evidence>
<accession>A0A9D5KBS6</accession>
<feature type="non-terminal residue" evidence="4">
    <location>
        <position position="379"/>
    </location>
</feature>
<dbReference type="Pfam" id="PF00501">
    <property type="entry name" value="AMP-binding"/>
    <property type="match status" value="1"/>
</dbReference>
<dbReference type="EMBL" id="WJKJ01000216">
    <property type="protein sequence ID" value="MBD3364851.1"/>
    <property type="molecule type" value="Genomic_DNA"/>
</dbReference>
<gene>
    <name evidence="4" type="ORF">GF359_06515</name>
</gene>
<dbReference type="GO" id="GO:0005524">
    <property type="term" value="F:ATP binding"/>
    <property type="evidence" value="ECO:0007669"/>
    <property type="project" value="UniProtKB-KW"/>
</dbReference>
<feature type="domain" description="AMP-dependent synthetase/ligase" evidence="3">
    <location>
        <begin position="19"/>
        <end position="378"/>
    </location>
</feature>
<dbReference type="PANTHER" id="PTHR43272">
    <property type="entry name" value="LONG-CHAIN-FATTY-ACID--COA LIGASE"/>
    <property type="match status" value="1"/>
</dbReference>
<dbReference type="InterPro" id="IPR000873">
    <property type="entry name" value="AMP-dep_synth/lig_dom"/>
</dbReference>
<evidence type="ECO:0000256" key="1">
    <source>
        <dbReference type="ARBA" id="ARBA00022741"/>
    </source>
</evidence>
<organism evidence="4 5">
    <name type="scientific">candidate division WOR-3 bacterium</name>
    <dbReference type="NCBI Taxonomy" id="2052148"/>
    <lineage>
        <taxon>Bacteria</taxon>
        <taxon>Bacteria division WOR-3</taxon>
    </lineage>
</organism>
<keyword evidence="2" id="KW-0067">ATP-binding</keyword>